<dbReference type="EMBL" id="FMUX01000009">
    <property type="protein sequence ID" value="SCY44517.1"/>
    <property type="molecule type" value="Genomic_DNA"/>
</dbReference>
<accession>A0A1G5FZI5</accession>
<dbReference type="RefSeq" id="WP_139163974.1">
    <property type="nucleotide sequence ID" value="NZ_FMUX01000009.1"/>
</dbReference>
<name>A0A1G5FZI5_9BACT</name>
<keyword evidence="2" id="KW-1185">Reference proteome</keyword>
<dbReference type="Proteomes" id="UP000198870">
    <property type="component" value="Unassembled WGS sequence"/>
</dbReference>
<evidence type="ECO:0000313" key="1">
    <source>
        <dbReference type="EMBL" id="SCY44517.1"/>
    </source>
</evidence>
<dbReference type="OrthoDB" id="9945460at2"/>
<proteinExistence type="predicted"/>
<evidence type="ECO:0000313" key="2">
    <source>
        <dbReference type="Proteomes" id="UP000198870"/>
    </source>
</evidence>
<dbReference type="AlphaFoldDB" id="A0A1G5FZI5"/>
<reference evidence="1 2" key="1">
    <citation type="submission" date="2016-10" db="EMBL/GenBank/DDBJ databases">
        <authorList>
            <person name="de Groot N.N."/>
        </authorList>
    </citation>
    <scope>NUCLEOTIDE SEQUENCE [LARGE SCALE GENOMIC DNA]</scope>
    <source>
        <strain evidence="1 2">AA1</strain>
    </source>
</reference>
<organism evidence="1 2">
    <name type="scientific">Desulfoluna spongiiphila</name>
    <dbReference type="NCBI Taxonomy" id="419481"/>
    <lineage>
        <taxon>Bacteria</taxon>
        <taxon>Pseudomonadati</taxon>
        <taxon>Thermodesulfobacteriota</taxon>
        <taxon>Desulfobacteria</taxon>
        <taxon>Desulfobacterales</taxon>
        <taxon>Desulfolunaceae</taxon>
        <taxon>Desulfoluna</taxon>
    </lineage>
</organism>
<gene>
    <name evidence="1" type="ORF">SAMN05216233_10999</name>
</gene>
<sequence>MSGFDKNTGWCHFTPQKWRRYYRVIESGPQVIEDRFIKSDIPYYFDRSGGLHAKCTDGEMWTILSGRENTFSSETAKINQLQPEYLLISDIGINFDPELSGIKVNKILSEMGFQTRLDGAWEATQKGKDLSIQFLSTDSRYGNKPYLKWSFEIIHIIKTSLQEKT</sequence>
<protein>
    <submittedName>
        <fullName evidence="1">Uncharacterized protein</fullName>
    </submittedName>
</protein>